<sequence length="513" mass="57831">MALKINISILIDLGMTGTAREYAIRQPAGEFSSVRHHRLDKVPTQLSYGNTNEVVPWGSACQTNHGIKKLFKGSFAFSQDSRTSELSKKWISDYLHQFCSHILDEVLIREGFTREQLNAKWCLTMPGCWSDHTQLDFKMHAGNVLRRILPECEVIADVTESLASCEFLAQSFRFPRGTWAITCDIGGATCDTALATMNTDGTEVPEVFPVLSTECSSTSASVQVVDRLLHRQIMKLQGSINTEQFKDLATQLVDSTPWKCARHAFDGSADVIFTAEQDFGKLKRSLTSYSRTMEHIFVPFLDGLCREIDECIRLMAERTGRHSKPNIIALCGGGGTMAYPLKQLKFRYSHIEIKASSSTEESRLATIIGHSIYRSRYAMDDYFGEIVMGVSSAKKVSTPQITWNEKPTRTTGFDFSSRKQTALHDFIVYRKDYLEALPILMDILKKGVSEPCQSKGVLVIPLRVTLKAKFLHKQKYFIEVTCSEQDRFSFKACDAENPSVEFDLVWDNYDLGC</sequence>
<name>A0A370TK99_9HELO</name>
<keyword evidence="2" id="KW-1185">Reference proteome</keyword>
<dbReference type="InterPro" id="IPR043129">
    <property type="entry name" value="ATPase_NBD"/>
</dbReference>
<dbReference type="CDD" id="cd10170">
    <property type="entry name" value="ASKHA_NBD_HSP70"/>
    <property type="match status" value="1"/>
</dbReference>
<dbReference type="PANTHER" id="PTHR42749">
    <property type="entry name" value="CELL SHAPE-DETERMINING PROTEIN MREB"/>
    <property type="match status" value="1"/>
</dbReference>
<dbReference type="Proteomes" id="UP000254866">
    <property type="component" value="Unassembled WGS sequence"/>
</dbReference>
<dbReference type="OrthoDB" id="3564091at2759"/>
<dbReference type="SUPFAM" id="SSF53067">
    <property type="entry name" value="Actin-like ATPase domain"/>
    <property type="match status" value="1"/>
</dbReference>
<evidence type="ECO:0000313" key="1">
    <source>
        <dbReference type="EMBL" id="RDL35946.1"/>
    </source>
</evidence>
<evidence type="ECO:0000313" key="2">
    <source>
        <dbReference type="Proteomes" id="UP000254866"/>
    </source>
</evidence>
<dbReference type="EMBL" id="NPIC01000005">
    <property type="protein sequence ID" value="RDL35946.1"/>
    <property type="molecule type" value="Genomic_DNA"/>
</dbReference>
<dbReference type="AlphaFoldDB" id="A0A370TK99"/>
<accession>A0A370TK99</accession>
<proteinExistence type="predicted"/>
<dbReference type="STRING" id="2656787.A0A370TK99"/>
<dbReference type="PANTHER" id="PTHR42749:SF1">
    <property type="entry name" value="CELL SHAPE-DETERMINING PROTEIN MREB"/>
    <property type="match status" value="1"/>
</dbReference>
<gene>
    <name evidence="1" type="ORF">BP5553_06558</name>
</gene>
<evidence type="ECO:0008006" key="3">
    <source>
        <dbReference type="Google" id="ProtNLM"/>
    </source>
</evidence>
<reference evidence="1 2" key="1">
    <citation type="journal article" date="2018" name="IMA Fungus">
        <title>IMA Genome-F 9: Draft genome sequence of Annulohypoxylon stygium, Aspergillus mulundensis, Berkeleyomyces basicola (syn. Thielaviopsis basicola), Ceratocystis smalleyi, two Cercospora beticola strains, Coleophoma cylindrospora, Fusarium fracticaudum, Phialophora cf. hyalina, and Morchella septimelata.</title>
        <authorList>
            <person name="Wingfield B.D."/>
            <person name="Bills G.F."/>
            <person name="Dong Y."/>
            <person name="Huang W."/>
            <person name="Nel W.J."/>
            <person name="Swalarsk-Parry B.S."/>
            <person name="Vaghefi N."/>
            <person name="Wilken P.M."/>
            <person name="An Z."/>
            <person name="de Beer Z.W."/>
            <person name="De Vos L."/>
            <person name="Chen L."/>
            <person name="Duong T.A."/>
            <person name="Gao Y."/>
            <person name="Hammerbacher A."/>
            <person name="Kikkert J.R."/>
            <person name="Li Y."/>
            <person name="Li H."/>
            <person name="Li K."/>
            <person name="Li Q."/>
            <person name="Liu X."/>
            <person name="Ma X."/>
            <person name="Naidoo K."/>
            <person name="Pethybridge S.J."/>
            <person name="Sun J."/>
            <person name="Steenkamp E.T."/>
            <person name="van der Nest M.A."/>
            <person name="van Wyk S."/>
            <person name="Wingfield M.J."/>
            <person name="Xiong C."/>
            <person name="Yue Q."/>
            <person name="Zhang X."/>
        </authorList>
    </citation>
    <scope>NUCLEOTIDE SEQUENCE [LARGE SCALE GENOMIC DNA]</scope>
    <source>
        <strain evidence="1 2">BP 5553</strain>
    </source>
</reference>
<comment type="caution">
    <text evidence="1">The sequence shown here is derived from an EMBL/GenBank/DDBJ whole genome shotgun (WGS) entry which is preliminary data.</text>
</comment>
<dbReference type="RefSeq" id="XP_031868602.1">
    <property type="nucleotide sequence ID" value="XM_032015181.1"/>
</dbReference>
<protein>
    <recommendedName>
        <fullName evidence="3">Actin-like ATPase domain-containing protein</fullName>
    </recommendedName>
</protein>
<dbReference type="GeneID" id="43599407"/>
<organism evidence="1 2">
    <name type="scientific">Venustampulla echinocandica</name>
    <dbReference type="NCBI Taxonomy" id="2656787"/>
    <lineage>
        <taxon>Eukaryota</taxon>
        <taxon>Fungi</taxon>
        <taxon>Dikarya</taxon>
        <taxon>Ascomycota</taxon>
        <taxon>Pezizomycotina</taxon>
        <taxon>Leotiomycetes</taxon>
        <taxon>Helotiales</taxon>
        <taxon>Pleuroascaceae</taxon>
        <taxon>Venustampulla</taxon>
    </lineage>
</organism>